<dbReference type="EMBL" id="CP007139">
    <property type="protein sequence ID" value="AIE86146.1"/>
    <property type="molecule type" value="Genomic_DNA"/>
</dbReference>
<dbReference type="AlphaFoldDB" id="A0A068NRU0"/>
<dbReference type="OrthoDB" id="9791820at2"/>
<dbReference type="eggNOG" id="COG4632">
    <property type="taxonomic scope" value="Bacteria"/>
</dbReference>
<dbReference type="Proteomes" id="UP000027982">
    <property type="component" value="Chromosome"/>
</dbReference>
<feature type="signal peptide" evidence="1">
    <location>
        <begin position="1"/>
        <end position="20"/>
    </location>
</feature>
<dbReference type="PANTHER" id="PTHR40446">
    <property type="entry name" value="N-ACETYLGLUCOSAMINE-1-PHOSPHODIESTER ALPHA-N-ACETYLGLUCOSAMINIDASE"/>
    <property type="match status" value="1"/>
</dbReference>
<protein>
    <submittedName>
        <fullName evidence="3">Copper amine oxidase-like domain-containing protein</fullName>
    </submittedName>
</protein>
<organism evidence="3 4">
    <name type="scientific">Fimbriimonas ginsengisoli Gsoil 348</name>
    <dbReference type="NCBI Taxonomy" id="661478"/>
    <lineage>
        <taxon>Bacteria</taxon>
        <taxon>Bacillati</taxon>
        <taxon>Armatimonadota</taxon>
        <taxon>Fimbriimonadia</taxon>
        <taxon>Fimbriimonadales</taxon>
        <taxon>Fimbriimonadaceae</taxon>
        <taxon>Fimbriimonas</taxon>
    </lineage>
</organism>
<dbReference type="STRING" id="661478.OP10G_2778"/>
<dbReference type="RefSeq" id="WP_025225311.1">
    <property type="nucleotide sequence ID" value="NZ_CP007139.1"/>
</dbReference>
<sequence>MRLIYRPFAAALLAFAPFHAGPWRPAQVWEKTLAPGLVYRMEVDPNLPRTVHALRISPGSPVLRWSAELAGKTINEEGTVKGKLTPTLMAVQSGAIAAVNGDFFSYDHGAPIGQMVRAGELITTATRPRAVFGWGPKDVAVGFASSSGTVDSGEGSPVRLESVNQPVSANGVVLYTPAVGIAATDKPNVTLVLKIADAHISPSTSIEATLDYALPDSHRTPVPAGRALLIATGDAMAKIAAFHPGERIKIRLKTDGFDWEKYENVIGGGPVLLRDGDQVVDAAEEGFKSDFLVRHPRTAIGKTPEGDVWIVTVDGRQACSVGATLEEMAQLMKRLGCVDAINLDGGGSSALNLFGVTVNRPSDGVERPVANGILIFGPRPAPTVGARKILVRPNPNGTLQARVEIGGKPVENADVLWTARGAAWIDQGGLVHPIHAGKARILARAFGEPADIEVTIPGAVRDPRQVPAADRG</sequence>
<dbReference type="KEGG" id="fgi:OP10G_2778"/>
<keyword evidence="4" id="KW-1185">Reference proteome</keyword>
<feature type="domain" description="Phosphodiester glycosidase" evidence="2">
    <location>
        <begin position="233"/>
        <end position="376"/>
    </location>
</feature>
<feature type="chain" id="PRO_5001651887" evidence="1">
    <location>
        <begin position="21"/>
        <end position="472"/>
    </location>
</feature>
<dbReference type="PANTHER" id="PTHR40446:SF2">
    <property type="entry name" value="N-ACETYLGLUCOSAMINE-1-PHOSPHODIESTER ALPHA-N-ACETYLGLUCOSAMINIDASE"/>
    <property type="match status" value="1"/>
</dbReference>
<reference evidence="3 4" key="1">
    <citation type="journal article" date="2014" name="PLoS ONE">
        <title>The first complete genome sequence of the class fimbriimonadia in the phylum armatimonadetes.</title>
        <authorList>
            <person name="Hu Z.Y."/>
            <person name="Wang Y.Z."/>
            <person name="Im W.T."/>
            <person name="Wang S.Y."/>
            <person name="Zhao G.P."/>
            <person name="Zheng H.J."/>
            <person name="Quan Z.X."/>
        </authorList>
    </citation>
    <scope>NUCLEOTIDE SEQUENCE [LARGE SCALE GENOMIC DNA]</scope>
    <source>
        <strain evidence="3">Gsoil 348</strain>
    </source>
</reference>
<dbReference type="Pfam" id="PF09992">
    <property type="entry name" value="NAGPA"/>
    <property type="match status" value="1"/>
</dbReference>
<evidence type="ECO:0000259" key="2">
    <source>
        <dbReference type="Pfam" id="PF09992"/>
    </source>
</evidence>
<evidence type="ECO:0000313" key="3">
    <source>
        <dbReference type="EMBL" id="AIE86146.1"/>
    </source>
</evidence>
<dbReference type="InterPro" id="IPR018711">
    <property type="entry name" value="NAGPA"/>
</dbReference>
<accession>A0A068NRU0</accession>
<keyword evidence="1" id="KW-0732">Signal</keyword>
<proteinExistence type="predicted"/>
<evidence type="ECO:0000313" key="4">
    <source>
        <dbReference type="Proteomes" id="UP000027982"/>
    </source>
</evidence>
<dbReference type="HOGENOM" id="CLU_578411_0_0_0"/>
<gene>
    <name evidence="3" type="ORF">OP10G_2778</name>
</gene>
<evidence type="ECO:0000256" key="1">
    <source>
        <dbReference type="SAM" id="SignalP"/>
    </source>
</evidence>
<name>A0A068NRU0_FIMGI</name>